<comment type="caution">
    <text evidence="2">The sequence shown here is derived from an EMBL/GenBank/DDBJ whole genome shotgun (WGS) entry which is preliminary data.</text>
</comment>
<feature type="transmembrane region" description="Helical" evidence="1">
    <location>
        <begin position="121"/>
        <end position="141"/>
    </location>
</feature>
<evidence type="ECO:0000256" key="1">
    <source>
        <dbReference type="SAM" id="Phobius"/>
    </source>
</evidence>
<protein>
    <submittedName>
        <fullName evidence="2">Uncharacterized protein</fullName>
    </submittedName>
</protein>
<dbReference type="Proteomes" id="UP000280819">
    <property type="component" value="Unassembled WGS sequence"/>
</dbReference>
<feature type="transmembrane region" description="Helical" evidence="1">
    <location>
        <begin position="147"/>
        <end position="168"/>
    </location>
</feature>
<dbReference type="EMBL" id="RQZG01000017">
    <property type="protein sequence ID" value="RRD03686.1"/>
    <property type="molecule type" value="Genomic_DNA"/>
</dbReference>
<gene>
    <name evidence="2" type="ORF">EII34_12810</name>
</gene>
<keyword evidence="1" id="KW-0472">Membrane</keyword>
<name>A0A3P1T4E8_9ACTN</name>
<accession>A0A3P1T4E8</accession>
<organism evidence="2 3">
    <name type="scientific">Arachnia propionica</name>
    <dbReference type="NCBI Taxonomy" id="1750"/>
    <lineage>
        <taxon>Bacteria</taxon>
        <taxon>Bacillati</taxon>
        <taxon>Actinomycetota</taxon>
        <taxon>Actinomycetes</taxon>
        <taxon>Propionibacteriales</taxon>
        <taxon>Propionibacteriaceae</taxon>
        <taxon>Arachnia</taxon>
    </lineage>
</organism>
<dbReference type="OrthoDB" id="3731427at2"/>
<dbReference type="RefSeq" id="WP_124845561.1">
    <property type="nucleotide sequence ID" value="NZ_RQZG01000017.1"/>
</dbReference>
<evidence type="ECO:0000313" key="3">
    <source>
        <dbReference type="Proteomes" id="UP000280819"/>
    </source>
</evidence>
<evidence type="ECO:0000313" key="2">
    <source>
        <dbReference type="EMBL" id="RRD03686.1"/>
    </source>
</evidence>
<proteinExistence type="predicted"/>
<sequence length="197" mass="21503">MTTPTPAVPVKEIATLPPLPRANGHLRLSQRTGEPTRPWTVTVALVVMCLAAAVIAVFYGRHWWLAVHPPEYPTSALLVEWIAPDPGKWLSLTLEGVLALIAFLAAGACGWAGFQGWNGWAFSRWAGLSAIVATGVAAATFSPLALVAVGLATLSTVLLFLPVTARFFRDFAEHRHVPVTGWRRPEQIFYGRLPRFR</sequence>
<dbReference type="AlphaFoldDB" id="A0A3P1T4E8"/>
<keyword evidence="1" id="KW-1133">Transmembrane helix</keyword>
<reference evidence="2 3" key="1">
    <citation type="submission" date="2018-11" db="EMBL/GenBank/DDBJ databases">
        <title>Genomes From Bacteria Associated with the Canine Oral Cavity: a Test Case for Automated Genome-Based Taxonomic Assignment.</title>
        <authorList>
            <person name="Coil D.A."/>
            <person name="Jospin G."/>
            <person name="Darling A.E."/>
            <person name="Wallis C."/>
            <person name="Davis I.J."/>
            <person name="Harris S."/>
            <person name="Eisen J.A."/>
            <person name="Holcombe L.J."/>
            <person name="O'Flynn C."/>
        </authorList>
    </citation>
    <scope>NUCLEOTIDE SEQUENCE [LARGE SCALE GENOMIC DNA]</scope>
    <source>
        <strain evidence="2 3">OH887_COT-365</strain>
    </source>
</reference>
<feature type="transmembrane region" description="Helical" evidence="1">
    <location>
        <begin position="96"/>
        <end position="114"/>
    </location>
</feature>
<feature type="transmembrane region" description="Helical" evidence="1">
    <location>
        <begin position="39"/>
        <end position="60"/>
    </location>
</feature>
<keyword evidence="1" id="KW-0812">Transmembrane</keyword>